<reference evidence="1 2" key="1">
    <citation type="journal article" date="2014" name="PLoS ONE">
        <title>Physiological and genomic features of a novel sulfur-oxidizing gammaproteobacterium belonging to a previously uncultivated symbiotic lineage isolated from a hydrothermal vent.</title>
        <authorList>
            <person name="Nunoura T."/>
            <person name="Takaki Y."/>
            <person name="Kazama H."/>
            <person name="Kakuta J."/>
            <person name="Shimamura S."/>
            <person name="Makita H."/>
            <person name="Hirai M."/>
            <person name="Miyazaki M."/>
            <person name="Takai K."/>
        </authorList>
    </citation>
    <scope>NUCLEOTIDE SEQUENCE [LARGE SCALE GENOMIC DNA]</scope>
    <source>
        <strain evidence="1 2">Hiromi1</strain>
    </source>
</reference>
<gene>
    <name evidence="1" type="ORF">TBH_C2592</name>
</gene>
<proteinExistence type="predicted"/>
<organism evidence="1 2">
    <name type="scientific">Thiolapillus brandeum</name>
    <dbReference type="NCBI Taxonomy" id="1076588"/>
    <lineage>
        <taxon>Bacteria</taxon>
        <taxon>Pseudomonadati</taxon>
        <taxon>Pseudomonadota</taxon>
        <taxon>Gammaproteobacteria</taxon>
        <taxon>Chromatiales</taxon>
        <taxon>Sedimenticolaceae</taxon>
        <taxon>Thiolapillus</taxon>
    </lineage>
</organism>
<evidence type="ECO:0000313" key="2">
    <source>
        <dbReference type="Proteomes" id="UP000031631"/>
    </source>
</evidence>
<accession>A0A7U6GKY4</accession>
<sequence>MSQYSGDAGLGSSGKEFAPQPCAGVHSLLCWQHKGKNILPTIIIGYEGDITRFLSFSDQKGRFQYDEGGIMSKGKLLAFAGFFAISTSNCLALSEEEYLKYIDAESSKLSEPQVPPSNTGKDNVVEGLEKKEAGALSQQEFEQLLKAKAKGTYSFYESLVEKDKAEVFKSYVHGASMSQVRRMIINRKMNR</sequence>
<dbReference type="RefSeq" id="WP_144375383.1">
    <property type="nucleotide sequence ID" value="NZ_AP012273.1"/>
</dbReference>
<dbReference type="AlphaFoldDB" id="A0A7U6GKY4"/>
<name>A0A7U6GKY4_9GAMM</name>
<dbReference type="EMBL" id="AP012273">
    <property type="protein sequence ID" value="BAO45498.1"/>
    <property type="molecule type" value="Genomic_DNA"/>
</dbReference>
<dbReference type="Proteomes" id="UP000031631">
    <property type="component" value="Chromosome"/>
</dbReference>
<keyword evidence="2" id="KW-1185">Reference proteome</keyword>
<protein>
    <submittedName>
        <fullName evidence="1">Uncharacterized protein</fullName>
    </submittedName>
</protein>
<evidence type="ECO:0000313" key="1">
    <source>
        <dbReference type="EMBL" id="BAO45498.1"/>
    </source>
</evidence>
<dbReference type="KEGG" id="tbn:TBH_C2592"/>